<evidence type="ECO:0000313" key="2">
    <source>
        <dbReference type="EMBL" id="EDM27037.1"/>
    </source>
</evidence>
<name>A6DN01_9BACT</name>
<protein>
    <submittedName>
        <fullName evidence="2">Uncharacterized protein</fullName>
    </submittedName>
</protein>
<dbReference type="RefSeq" id="WP_007279244.1">
    <property type="nucleotide sequence ID" value="NZ_ABCK01000012.1"/>
</dbReference>
<dbReference type="AlphaFoldDB" id="A6DN01"/>
<sequence>MKNYTMKALLLLCLMSFSSPLFAENKSGHKAALEIGGLRCADRKFKVTTIPESLKGFKCYPINRGDKLKPGAGMTFKLSAPAEVYLAVMDRGNPTLEQAWEKTDMKLDWMGDHVPFKDLIYKKSAPAGELKVSEHDGSAGKKKKTFGIPHLLIVPANIEVSISPSKKQLKKMYPIHRDKLKPGASLTFKLSAPTEVYLILMDPDYPELGDGWEKTNEKMDWTTL</sequence>
<evidence type="ECO:0000256" key="1">
    <source>
        <dbReference type="SAM" id="SignalP"/>
    </source>
</evidence>
<keyword evidence="1" id="KW-0732">Signal</keyword>
<dbReference type="OrthoDB" id="9804686at2"/>
<dbReference type="EMBL" id="ABCK01000012">
    <property type="protein sequence ID" value="EDM27037.1"/>
    <property type="molecule type" value="Genomic_DNA"/>
</dbReference>
<feature type="chain" id="PRO_5002691264" evidence="1">
    <location>
        <begin position="24"/>
        <end position="224"/>
    </location>
</feature>
<dbReference type="Proteomes" id="UP000004947">
    <property type="component" value="Unassembled WGS sequence"/>
</dbReference>
<dbReference type="STRING" id="313628.LNTAR_07329"/>
<accession>A6DN01</accession>
<gene>
    <name evidence="2" type="ORF">LNTAR_07329</name>
</gene>
<organism evidence="2 3">
    <name type="scientific">Lentisphaera araneosa HTCC2155</name>
    <dbReference type="NCBI Taxonomy" id="313628"/>
    <lineage>
        <taxon>Bacteria</taxon>
        <taxon>Pseudomonadati</taxon>
        <taxon>Lentisphaerota</taxon>
        <taxon>Lentisphaeria</taxon>
        <taxon>Lentisphaerales</taxon>
        <taxon>Lentisphaeraceae</taxon>
        <taxon>Lentisphaera</taxon>
    </lineage>
</organism>
<comment type="caution">
    <text evidence="2">The sequence shown here is derived from an EMBL/GenBank/DDBJ whole genome shotgun (WGS) entry which is preliminary data.</text>
</comment>
<reference evidence="2 3" key="1">
    <citation type="journal article" date="2010" name="J. Bacteriol.">
        <title>Genome sequence of Lentisphaera araneosa HTCC2155T, the type species of the order Lentisphaerales in the phylum Lentisphaerae.</title>
        <authorList>
            <person name="Thrash J.C."/>
            <person name="Cho J.C."/>
            <person name="Vergin K.L."/>
            <person name="Morris R.M."/>
            <person name="Giovannoni S.J."/>
        </authorList>
    </citation>
    <scope>NUCLEOTIDE SEQUENCE [LARGE SCALE GENOMIC DNA]</scope>
    <source>
        <strain evidence="2 3">HTCC2155</strain>
    </source>
</reference>
<keyword evidence="3" id="KW-1185">Reference proteome</keyword>
<evidence type="ECO:0000313" key="3">
    <source>
        <dbReference type="Proteomes" id="UP000004947"/>
    </source>
</evidence>
<feature type="signal peptide" evidence="1">
    <location>
        <begin position="1"/>
        <end position="23"/>
    </location>
</feature>
<proteinExistence type="predicted"/>